<name>A0A1B1YUN4_9GAMM</name>
<protein>
    <recommendedName>
        <fullName evidence="5">Succinate dehydrogenase cytochrome b556 subunit</fullName>
    </recommendedName>
</protein>
<proteinExistence type="inferred from homology"/>
<keyword evidence="9 13" id="KW-1133">Transmembrane helix</keyword>
<dbReference type="Gene3D" id="1.20.1300.10">
    <property type="entry name" value="Fumarate reductase/succinate dehydrogenase, transmembrane subunit"/>
    <property type="match status" value="1"/>
</dbReference>
<dbReference type="Pfam" id="PF01127">
    <property type="entry name" value="Sdh_cyt"/>
    <property type="match status" value="1"/>
</dbReference>
<evidence type="ECO:0000256" key="12">
    <source>
        <dbReference type="ARBA" id="ARBA00025912"/>
    </source>
</evidence>
<evidence type="ECO:0000313" key="14">
    <source>
        <dbReference type="EMBL" id="ANX04436.1"/>
    </source>
</evidence>
<keyword evidence="6" id="KW-0349">Heme</keyword>
<dbReference type="NCBIfam" id="TIGR02970">
    <property type="entry name" value="succ_dehyd_cytB"/>
    <property type="match status" value="1"/>
</dbReference>
<keyword evidence="8" id="KW-0479">Metal-binding</keyword>
<evidence type="ECO:0000256" key="10">
    <source>
        <dbReference type="ARBA" id="ARBA00023004"/>
    </source>
</evidence>
<keyword evidence="11 13" id="KW-0472">Membrane</keyword>
<evidence type="ECO:0000256" key="8">
    <source>
        <dbReference type="ARBA" id="ARBA00022723"/>
    </source>
</evidence>
<comment type="function">
    <text evidence="2">Membrane-anchoring subunit of succinate dehydrogenase (SDH).</text>
</comment>
<dbReference type="PIRSF" id="PIRSF000178">
    <property type="entry name" value="SDH_cyt_b560"/>
    <property type="match status" value="1"/>
</dbReference>
<reference evidence="15" key="1">
    <citation type="submission" date="2016-03" db="EMBL/GenBank/DDBJ databases">
        <title>Complete genome sequence of Solimmundus cernigliae, representing a novel lineage of polycyclic aromatic hydrocarbon degraders within the Gammaproteobacteria.</title>
        <authorList>
            <person name="Singleton D.R."/>
            <person name="Dickey A.N."/>
            <person name="Scholl E.H."/>
            <person name="Wright F.A."/>
            <person name="Aitken M.D."/>
        </authorList>
    </citation>
    <scope>NUCLEOTIDE SEQUENCE [LARGE SCALE GENOMIC DNA]</scope>
    <source>
        <strain evidence="15">TR3.2</strain>
    </source>
</reference>
<keyword evidence="7 13" id="KW-0812">Transmembrane</keyword>
<dbReference type="SUPFAM" id="SSF81343">
    <property type="entry name" value="Fumarate reductase respiratory complex transmembrane subunits"/>
    <property type="match status" value="1"/>
</dbReference>
<dbReference type="STRING" id="1810504.PG2T_09765"/>
<evidence type="ECO:0000256" key="6">
    <source>
        <dbReference type="ARBA" id="ARBA00022617"/>
    </source>
</evidence>
<dbReference type="RefSeq" id="WP_068804630.1">
    <property type="nucleotide sequence ID" value="NZ_CP014671.1"/>
</dbReference>
<comment type="subunit">
    <text evidence="12">Part of an enzyme complex containing four subunits: a flavoprotein, an iron-sulfur protein, plus two membrane-anchoring proteins, SdhC and SdhD. The complex can form homotrimers.</text>
</comment>
<dbReference type="GO" id="GO:0009055">
    <property type="term" value="F:electron transfer activity"/>
    <property type="evidence" value="ECO:0007669"/>
    <property type="project" value="InterPro"/>
</dbReference>
<evidence type="ECO:0000256" key="1">
    <source>
        <dbReference type="ARBA" id="ARBA00001971"/>
    </source>
</evidence>
<evidence type="ECO:0000256" key="7">
    <source>
        <dbReference type="ARBA" id="ARBA00022692"/>
    </source>
</evidence>
<gene>
    <name evidence="14" type="ORF">PG2T_09765</name>
</gene>
<keyword evidence="15" id="KW-1185">Reference proteome</keyword>
<dbReference type="InterPro" id="IPR000701">
    <property type="entry name" value="SuccDH_FuR_B_TM-su"/>
</dbReference>
<dbReference type="InterPro" id="IPR014314">
    <property type="entry name" value="Succ_DH_cytb556"/>
</dbReference>
<evidence type="ECO:0000256" key="3">
    <source>
        <dbReference type="ARBA" id="ARBA00004370"/>
    </source>
</evidence>
<comment type="cofactor">
    <cofactor evidence="1">
        <name>heme</name>
        <dbReference type="ChEBI" id="CHEBI:30413"/>
    </cofactor>
</comment>
<evidence type="ECO:0000256" key="4">
    <source>
        <dbReference type="ARBA" id="ARBA00007244"/>
    </source>
</evidence>
<dbReference type="GO" id="GO:0046872">
    <property type="term" value="F:metal ion binding"/>
    <property type="evidence" value="ECO:0007669"/>
    <property type="project" value="UniProtKB-KW"/>
</dbReference>
<dbReference type="GO" id="GO:0006099">
    <property type="term" value="P:tricarboxylic acid cycle"/>
    <property type="evidence" value="ECO:0007669"/>
    <property type="project" value="InterPro"/>
</dbReference>
<dbReference type="PANTHER" id="PTHR10978:SF5">
    <property type="entry name" value="SUCCINATE DEHYDROGENASE CYTOCHROME B560 SUBUNIT, MITOCHONDRIAL"/>
    <property type="match status" value="1"/>
</dbReference>
<dbReference type="AlphaFoldDB" id="A0A1B1YUN4"/>
<organism evidence="14 15">
    <name type="scientific">Immundisolibacter cernigliae</name>
    <dbReference type="NCBI Taxonomy" id="1810504"/>
    <lineage>
        <taxon>Bacteria</taxon>
        <taxon>Pseudomonadati</taxon>
        <taxon>Pseudomonadota</taxon>
        <taxon>Gammaproteobacteria</taxon>
        <taxon>Immundisolibacterales</taxon>
        <taxon>Immundisolibacteraceae</taxon>
        <taxon>Immundisolibacter</taxon>
    </lineage>
</organism>
<dbReference type="Proteomes" id="UP000092952">
    <property type="component" value="Chromosome"/>
</dbReference>
<evidence type="ECO:0000256" key="2">
    <source>
        <dbReference type="ARBA" id="ARBA00004050"/>
    </source>
</evidence>
<dbReference type="CDD" id="cd03499">
    <property type="entry name" value="SQR_TypeC_SdhC"/>
    <property type="match status" value="1"/>
</dbReference>
<evidence type="ECO:0000256" key="9">
    <source>
        <dbReference type="ARBA" id="ARBA00022989"/>
    </source>
</evidence>
<keyword evidence="10" id="KW-0408">Iron</keyword>
<feature type="transmembrane region" description="Helical" evidence="13">
    <location>
        <begin position="59"/>
        <end position="85"/>
    </location>
</feature>
<feature type="transmembrane region" description="Helical" evidence="13">
    <location>
        <begin position="24"/>
        <end position="47"/>
    </location>
</feature>
<dbReference type="PANTHER" id="PTHR10978">
    <property type="entry name" value="SUCCINATE DEHYDROGENASE CYTOCHROME B560 SUBUNIT"/>
    <property type="match status" value="1"/>
</dbReference>
<evidence type="ECO:0000256" key="13">
    <source>
        <dbReference type="SAM" id="Phobius"/>
    </source>
</evidence>
<dbReference type="GO" id="GO:0016020">
    <property type="term" value="C:membrane"/>
    <property type="evidence" value="ECO:0007669"/>
    <property type="project" value="UniProtKB-SubCell"/>
</dbReference>
<sequence>MGKPRPLSPHLTVYRPLIGSYTSILHRAVSAALLGGLGFLAAWLLAIAQGGVLFDAFSALWGSIVGKVMLFGWTFCAFFYAAHWIRHFAWDMGYGFELDTARLTGRLALFGSAAASVLVWLYIALRAG</sequence>
<accession>A0A1B1YUN4</accession>
<dbReference type="EMBL" id="CP014671">
    <property type="protein sequence ID" value="ANX04436.1"/>
    <property type="molecule type" value="Genomic_DNA"/>
</dbReference>
<feature type="transmembrane region" description="Helical" evidence="13">
    <location>
        <begin position="105"/>
        <end position="125"/>
    </location>
</feature>
<dbReference type="InParanoid" id="A0A1B1YUN4"/>
<dbReference type="KEGG" id="gbi:PG2T_09765"/>
<comment type="subcellular location">
    <subcellularLocation>
        <location evidence="3">Membrane</location>
    </subcellularLocation>
</comment>
<evidence type="ECO:0000256" key="5">
    <source>
        <dbReference type="ARBA" id="ARBA00020076"/>
    </source>
</evidence>
<dbReference type="OrthoDB" id="9799441at2"/>
<evidence type="ECO:0000256" key="11">
    <source>
        <dbReference type="ARBA" id="ARBA00023136"/>
    </source>
</evidence>
<dbReference type="InterPro" id="IPR034804">
    <property type="entry name" value="SQR/QFR_C/D"/>
</dbReference>
<evidence type="ECO:0000313" key="15">
    <source>
        <dbReference type="Proteomes" id="UP000092952"/>
    </source>
</evidence>
<comment type="similarity">
    <text evidence="4">Belongs to the cytochrome b560 family.</text>
</comment>